<proteinExistence type="predicted"/>
<reference evidence="1 2" key="1">
    <citation type="journal article" date="2014" name="Genome Announc.">
        <title>Comparative Genome Analysis of Two Isolates of the Fish Pathogen Piscirickettsia salmonis from Different Hosts Reveals Major Differences in Virulence-Associated Secretion Systems.</title>
        <authorList>
            <person name="Bohle H."/>
            <person name="Henriquez P."/>
            <person name="Grothusen H."/>
            <person name="Navas E."/>
            <person name="Sandoval A."/>
            <person name="Bustamante F."/>
            <person name="Bustos P."/>
            <person name="Mancilla M."/>
        </authorList>
    </citation>
    <scope>NUCLEOTIDE SEQUENCE [LARGE SCALE GENOMIC DNA]</scope>
    <source>
        <strain evidence="2">B1-32597</strain>
    </source>
</reference>
<name>A0AAC8VLK8_PISSA</name>
<geneLocation type="plasmid" evidence="1 2">
    <name>pPSB1-4</name>
</geneLocation>
<protein>
    <submittedName>
        <fullName evidence="1">Uncharacterized protein</fullName>
    </submittedName>
</protein>
<gene>
    <name evidence="1" type="ORF">KU39_4p31</name>
</gene>
<sequence>MIDDVDCIIPPIMTIADTEPGQGNIQHSVSVGLATKILKPKSPPGPLVFE</sequence>
<evidence type="ECO:0000313" key="1">
    <source>
        <dbReference type="EMBL" id="ALB24727.1"/>
    </source>
</evidence>
<accession>A0AAC8VLK8</accession>
<evidence type="ECO:0000313" key="2">
    <source>
        <dbReference type="Proteomes" id="UP000029558"/>
    </source>
</evidence>
<dbReference type="Proteomes" id="UP000029558">
    <property type="component" value="Plasmid pPSB1-4"/>
</dbReference>
<dbReference type="EMBL" id="CP012512">
    <property type="protein sequence ID" value="ALB24727.1"/>
    <property type="molecule type" value="Genomic_DNA"/>
</dbReference>
<dbReference type="AlphaFoldDB" id="A0AAC8VLK8"/>
<organism evidence="1 2">
    <name type="scientific">Piscirickettsia salmonis</name>
    <dbReference type="NCBI Taxonomy" id="1238"/>
    <lineage>
        <taxon>Bacteria</taxon>
        <taxon>Pseudomonadati</taxon>
        <taxon>Pseudomonadota</taxon>
        <taxon>Gammaproteobacteria</taxon>
        <taxon>Thiotrichales</taxon>
        <taxon>Piscirickettsiaceae</taxon>
        <taxon>Piscirickettsia</taxon>
    </lineage>
</organism>
<keyword evidence="1" id="KW-0614">Plasmid</keyword>